<dbReference type="InterPro" id="IPR027417">
    <property type="entry name" value="P-loop_NTPase"/>
</dbReference>
<keyword evidence="3" id="KW-1185">Reference proteome</keyword>
<evidence type="ECO:0008006" key="4">
    <source>
        <dbReference type="Google" id="ProtNLM"/>
    </source>
</evidence>
<reference evidence="2 3" key="1">
    <citation type="submission" date="2024-01" db="EMBL/GenBank/DDBJ databases">
        <title>Genome assemblies of Stephania.</title>
        <authorList>
            <person name="Yang L."/>
        </authorList>
    </citation>
    <scope>NUCLEOTIDE SEQUENCE [LARGE SCALE GENOMIC DNA]</scope>
    <source>
        <strain evidence="2">JXDWG</strain>
        <tissue evidence="2">Leaf</tissue>
    </source>
</reference>
<proteinExistence type="predicted"/>
<comment type="caution">
    <text evidence="2">The sequence shown here is derived from an EMBL/GenBank/DDBJ whole genome shotgun (WGS) entry which is preliminary data.</text>
</comment>
<sequence>MEDSWRFRPIQGTICPTCSISHFPFCHQNHQFNRFPNDPQFHRPVLDQFSENLGTPRPPMRPFSGNSGNSGDAYGMPQSLNRNQTLERDFSWQMPLPSFGYGGGEGFARGEFFERDGWHKRMRVGETGSGSGLVAQMPPPNAGYNVNPGRMSSDDERRLNLVRDHGASVSQANGYLNERLHGQHFTESSRGDWQPRFPGNAMMSSFIDPSFGSADRMGPALSRVHGFDPQQYAMQNNISDEKKEFQRGGHELGFGHYQMRANVRTDADSTVQYKGDGAGNVGPGQLIHDSLVVRGEGEHQDYASERENLKQYSGQQQIQPQNLEQANEHRCHVRQPFEVKHRFVDGNMAAVGPRKDICCLLSQMVPSPAKISSVYRVPPIMRFNSSANEDQPFLMKRPSPDKPKVVDASNLFLPPNRATRPDHIVIILRGLPGSGKSYLAKMLRDLEVENGGSAPRIHSMDDYFITEVEKVEEVDNSKSSSVVKGRPSTAETIDEYCYGMIFQEAYRSSMLKSFKKTLEEGNFTFVIVDDRNLRVADFAQFWASAKRSGYEVYLLEAMYKDPVGCAARNLHGFTVNDIKKMAQLWEEAPSLYLQLDVQSFFRGDNLKESEIQEVDMDMEDDVTCIEDSSELSHTNSPKIKESLVEDSTADGSFKDERWVAEGDDPDMVKELGRSKWSREEDEEVFKRPKSDIGNPNSLSSLIQAYSKEKKSVHWGDQVGKTGFSISAAKKASSLSLVIGPGAGYNLKSNPLPEEANAVTIEHGWGSKKRSVFEEQLRAERESFRAVFDRRRHRIGGLETEEE</sequence>
<dbReference type="GO" id="GO:0032204">
    <property type="term" value="P:regulation of telomere maintenance"/>
    <property type="evidence" value="ECO:0007669"/>
    <property type="project" value="TreeGrafter"/>
</dbReference>
<dbReference type="EMBL" id="JBBNAG010000009">
    <property type="protein sequence ID" value="KAK9104952.1"/>
    <property type="molecule type" value="Genomic_DNA"/>
</dbReference>
<evidence type="ECO:0000313" key="3">
    <source>
        <dbReference type="Proteomes" id="UP001419268"/>
    </source>
</evidence>
<dbReference type="FunFam" id="3.40.50.300:FF:000978">
    <property type="entry name" value="YLP motif-containing protein 1 isoform X3"/>
    <property type="match status" value="1"/>
</dbReference>
<dbReference type="PANTHER" id="PTHR13413:SF0">
    <property type="entry name" value="YLP MOTIF-CONTAINING PROTEIN 1"/>
    <property type="match status" value="1"/>
</dbReference>
<dbReference type="Gene3D" id="3.40.50.300">
    <property type="entry name" value="P-loop containing nucleotide triphosphate hydrolases"/>
    <property type="match status" value="1"/>
</dbReference>
<dbReference type="AlphaFoldDB" id="A0AAP0I0I1"/>
<organism evidence="2 3">
    <name type="scientific">Stephania cephalantha</name>
    <dbReference type="NCBI Taxonomy" id="152367"/>
    <lineage>
        <taxon>Eukaryota</taxon>
        <taxon>Viridiplantae</taxon>
        <taxon>Streptophyta</taxon>
        <taxon>Embryophyta</taxon>
        <taxon>Tracheophyta</taxon>
        <taxon>Spermatophyta</taxon>
        <taxon>Magnoliopsida</taxon>
        <taxon>Ranunculales</taxon>
        <taxon>Menispermaceae</taxon>
        <taxon>Menispermoideae</taxon>
        <taxon>Cissampelideae</taxon>
        <taxon>Stephania</taxon>
    </lineage>
</organism>
<dbReference type="PANTHER" id="PTHR13413">
    <property type="entry name" value="YLP MOTIF CONTAINING PROTEIN NUCLEAR PROTEIN ZAP"/>
    <property type="match status" value="1"/>
</dbReference>
<feature type="region of interest" description="Disordered" evidence="1">
    <location>
        <begin position="628"/>
        <end position="648"/>
    </location>
</feature>
<dbReference type="InterPro" id="IPR026314">
    <property type="entry name" value="YLP_motif_con_p1"/>
</dbReference>
<feature type="region of interest" description="Disordered" evidence="1">
    <location>
        <begin position="49"/>
        <end position="79"/>
    </location>
</feature>
<gene>
    <name evidence="2" type="ORF">Scep_021796</name>
</gene>
<protein>
    <recommendedName>
        <fullName evidence="4">YLP motif-containing protein 1</fullName>
    </recommendedName>
</protein>
<dbReference type="SUPFAM" id="SSF52540">
    <property type="entry name" value="P-loop containing nucleoside triphosphate hydrolases"/>
    <property type="match status" value="1"/>
</dbReference>
<name>A0AAP0I0I1_9MAGN</name>
<accession>A0AAP0I0I1</accession>
<dbReference type="GO" id="GO:0005634">
    <property type="term" value="C:nucleus"/>
    <property type="evidence" value="ECO:0007669"/>
    <property type="project" value="InterPro"/>
</dbReference>
<evidence type="ECO:0000313" key="2">
    <source>
        <dbReference type="EMBL" id="KAK9104952.1"/>
    </source>
</evidence>
<dbReference type="Proteomes" id="UP001419268">
    <property type="component" value="Unassembled WGS sequence"/>
</dbReference>
<evidence type="ECO:0000256" key="1">
    <source>
        <dbReference type="SAM" id="MobiDB-lite"/>
    </source>
</evidence>